<proteinExistence type="predicted"/>
<protein>
    <submittedName>
        <fullName evidence="1">Uncharacterized protein</fullName>
    </submittedName>
</protein>
<evidence type="ECO:0000313" key="1">
    <source>
        <dbReference type="EMBL" id="EJW97672.1"/>
    </source>
</evidence>
<dbReference type="AlphaFoldDB" id="J9G7C6"/>
<comment type="caution">
    <text evidence="1">The sequence shown here is derived from an EMBL/GenBank/DDBJ whole genome shotgun (WGS) entry which is preliminary data.</text>
</comment>
<sequence length="27" mass="3060">GLAVFARGWLIHDDGLAVFYAWLTNPR</sequence>
<dbReference type="EMBL" id="AMCI01004643">
    <property type="protein sequence ID" value="EJW97672.1"/>
    <property type="molecule type" value="Genomic_DNA"/>
</dbReference>
<gene>
    <name evidence="1" type="ORF">EVA_14222</name>
</gene>
<reference evidence="1" key="1">
    <citation type="journal article" date="2012" name="PLoS ONE">
        <title>Gene sets for utilization of primary and secondary nutrition supplies in the distal gut of endangered iberian lynx.</title>
        <authorList>
            <person name="Alcaide M."/>
            <person name="Messina E."/>
            <person name="Richter M."/>
            <person name="Bargiela R."/>
            <person name="Peplies J."/>
            <person name="Huws S.A."/>
            <person name="Newbold C.J."/>
            <person name="Golyshin P.N."/>
            <person name="Simon M.A."/>
            <person name="Lopez G."/>
            <person name="Yakimov M.M."/>
            <person name="Ferrer M."/>
        </authorList>
    </citation>
    <scope>NUCLEOTIDE SEQUENCE</scope>
</reference>
<feature type="non-terminal residue" evidence="1">
    <location>
        <position position="1"/>
    </location>
</feature>
<name>J9G7C6_9ZZZZ</name>
<accession>J9G7C6</accession>
<organism evidence="1">
    <name type="scientific">gut metagenome</name>
    <dbReference type="NCBI Taxonomy" id="749906"/>
    <lineage>
        <taxon>unclassified sequences</taxon>
        <taxon>metagenomes</taxon>
        <taxon>organismal metagenomes</taxon>
    </lineage>
</organism>